<reference evidence="14 15" key="1">
    <citation type="journal article" date="2015" name="Genome Announc.">
        <title>Virulence Factor Genes Detected in the Complete Genome Sequence of Corynebacterium uterequi DSM 45634, Isolated from the Uterus of a Maiden Mare.</title>
        <authorList>
            <person name="Ruckert C."/>
            <person name="Kriete M."/>
            <person name="Jaenicke S."/>
            <person name="Winkler A."/>
            <person name="Tauch A."/>
        </authorList>
    </citation>
    <scope>NUCLEOTIDE SEQUENCE [LARGE SCALE GENOMIC DNA]</scope>
    <source>
        <strain evidence="14 15">DSM 45634</strain>
    </source>
</reference>
<dbReference type="Pfam" id="PF03471">
    <property type="entry name" value="CorC_HlyC"/>
    <property type="match status" value="1"/>
</dbReference>
<dbReference type="Gene3D" id="3.10.580.10">
    <property type="entry name" value="CBS-domain"/>
    <property type="match status" value="1"/>
</dbReference>
<dbReference type="SUPFAM" id="SSF54631">
    <property type="entry name" value="CBS-domain pair"/>
    <property type="match status" value="1"/>
</dbReference>
<evidence type="ECO:0000256" key="7">
    <source>
        <dbReference type="ARBA" id="ARBA00023122"/>
    </source>
</evidence>
<keyword evidence="7 9" id="KW-0129">CBS domain</keyword>
<protein>
    <submittedName>
        <fullName evidence="14">CBS domain-containing protein</fullName>
    </submittedName>
</protein>
<dbReference type="AlphaFoldDB" id="A0A0G3HE42"/>
<keyword evidence="5" id="KW-0677">Repeat</keyword>
<dbReference type="InterPro" id="IPR005170">
    <property type="entry name" value="Transptr-assoc_dom"/>
</dbReference>
<accession>A0A0G3HE42</accession>
<dbReference type="InterPro" id="IPR016169">
    <property type="entry name" value="FAD-bd_PCMH_sub2"/>
</dbReference>
<evidence type="ECO:0000259" key="12">
    <source>
        <dbReference type="PROSITE" id="PS51371"/>
    </source>
</evidence>
<dbReference type="RefSeq" id="WP_047259968.1">
    <property type="nucleotide sequence ID" value="NZ_CP011546.1"/>
</dbReference>
<evidence type="ECO:0000256" key="4">
    <source>
        <dbReference type="ARBA" id="ARBA00022692"/>
    </source>
</evidence>
<comment type="subcellular location">
    <subcellularLocation>
        <location evidence="1">Cell membrane</location>
        <topology evidence="1">Multi-pass membrane protein</topology>
    </subcellularLocation>
</comment>
<dbReference type="InterPro" id="IPR002550">
    <property type="entry name" value="CNNM"/>
</dbReference>
<dbReference type="CDD" id="cd04590">
    <property type="entry name" value="CBS_pair_CorC_HlyC_assoc"/>
    <property type="match status" value="1"/>
</dbReference>
<dbReference type="KEGG" id="cut:CUTER_07995"/>
<dbReference type="Proteomes" id="UP000035548">
    <property type="component" value="Chromosome"/>
</dbReference>
<dbReference type="Pfam" id="PF01595">
    <property type="entry name" value="CNNM"/>
    <property type="match status" value="1"/>
</dbReference>
<dbReference type="InterPro" id="IPR046342">
    <property type="entry name" value="CBS_dom_sf"/>
</dbReference>
<gene>
    <name evidence="14" type="ORF">CUTER_07995</name>
</gene>
<dbReference type="PANTHER" id="PTHR43099">
    <property type="entry name" value="UPF0053 PROTEIN YRKA"/>
    <property type="match status" value="1"/>
</dbReference>
<dbReference type="InterPro" id="IPR044751">
    <property type="entry name" value="Ion_transp-like_CBS"/>
</dbReference>
<dbReference type="PROSITE" id="PS51846">
    <property type="entry name" value="CNNM"/>
    <property type="match status" value="1"/>
</dbReference>
<keyword evidence="4 10" id="KW-0812">Transmembrane</keyword>
<evidence type="ECO:0000256" key="1">
    <source>
        <dbReference type="ARBA" id="ARBA00004651"/>
    </source>
</evidence>
<evidence type="ECO:0000256" key="9">
    <source>
        <dbReference type="PROSITE-ProRule" id="PRU00703"/>
    </source>
</evidence>
<evidence type="ECO:0000256" key="11">
    <source>
        <dbReference type="SAM" id="Phobius"/>
    </source>
</evidence>
<evidence type="ECO:0000256" key="2">
    <source>
        <dbReference type="ARBA" id="ARBA00006337"/>
    </source>
</evidence>
<dbReference type="InterPro" id="IPR036318">
    <property type="entry name" value="FAD-bd_PCMH-like_sf"/>
</dbReference>
<organism evidence="14 15">
    <name type="scientific">Corynebacterium uterequi</name>
    <dbReference type="NCBI Taxonomy" id="1072256"/>
    <lineage>
        <taxon>Bacteria</taxon>
        <taxon>Bacillati</taxon>
        <taxon>Actinomycetota</taxon>
        <taxon>Actinomycetes</taxon>
        <taxon>Mycobacteriales</taxon>
        <taxon>Corynebacteriaceae</taxon>
        <taxon>Corynebacterium</taxon>
    </lineage>
</organism>
<feature type="transmembrane region" description="Helical" evidence="11">
    <location>
        <begin position="62"/>
        <end position="83"/>
    </location>
</feature>
<dbReference type="InterPro" id="IPR051676">
    <property type="entry name" value="UPF0053_domain"/>
</dbReference>
<dbReference type="SMART" id="SM01091">
    <property type="entry name" value="CorC_HlyC"/>
    <property type="match status" value="1"/>
</dbReference>
<reference evidence="15" key="2">
    <citation type="submission" date="2015-05" db="EMBL/GenBank/DDBJ databases">
        <title>Complete genome sequence of Corynebacterium uterequi DSM 45634, isolated from the uterus of a maiden mare.</title>
        <authorList>
            <person name="Ruckert C."/>
            <person name="Albersmeier A."/>
            <person name="Winkler A."/>
            <person name="Tauch A."/>
        </authorList>
    </citation>
    <scope>NUCLEOTIDE SEQUENCE [LARGE SCALE GENOMIC DNA]</scope>
    <source>
        <strain evidence="15">DSM 45634</strain>
    </source>
</reference>
<feature type="transmembrane region" description="Helical" evidence="11">
    <location>
        <begin position="6"/>
        <end position="27"/>
    </location>
</feature>
<feature type="domain" description="CBS" evidence="12">
    <location>
        <begin position="287"/>
        <end position="344"/>
    </location>
</feature>
<keyword evidence="6 10" id="KW-1133">Transmembrane helix</keyword>
<dbReference type="STRING" id="1072256.CUTER_07995"/>
<dbReference type="GO" id="GO:0005886">
    <property type="term" value="C:plasma membrane"/>
    <property type="evidence" value="ECO:0007669"/>
    <property type="project" value="UniProtKB-SubCell"/>
</dbReference>
<dbReference type="Gene3D" id="3.30.465.10">
    <property type="match status" value="1"/>
</dbReference>
<keyword evidence="3" id="KW-1003">Cell membrane</keyword>
<evidence type="ECO:0000256" key="5">
    <source>
        <dbReference type="ARBA" id="ARBA00022737"/>
    </source>
</evidence>
<evidence type="ECO:0000256" key="8">
    <source>
        <dbReference type="ARBA" id="ARBA00023136"/>
    </source>
</evidence>
<evidence type="ECO:0000256" key="6">
    <source>
        <dbReference type="ARBA" id="ARBA00022989"/>
    </source>
</evidence>
<evidence type="ECO:0000313" key="15">
    <source>
        <dbReference type="Proteomes" id="UP000035548"/>
    </source>
</evidence>
<dbReference type="EMBL" id="CP011546">
    <property type="protein sequence ID" value="AKK11584.1"/>
    <property type="molecule type" value="Genomic_DNA"/>
</dbReference>
<evidence type="ECO:0000256" key="10">
    <source>
        <dbReference type="PROSITE-ProRule" id="PRU01193"/>
    </source>
</evidence>
<dbReference type="OrthoDB" id="110231at2"/>
<proteinExistence type="inferred from homology"/>
<keyword evidence="15" id="KW-1185">Reference proteome</keyword>
<sequence length="458" mass="49935">MTSALLMLLLGMTIIVVIVAWCGFHVAQEFAFMSVDRQELRAAADRGDNAAKTALGITKRTSFMLSGAQLGITVSGLITGFIAEPLVGEALGTIFGTVGIPHGVAVGIGTVAALAVSTLLMMIFGELFPKNYTIAAPLSSSRWLARPTQLYLMAFGWLIKFFDWSSNSLLKAVGIDPVEDVDSTANRDDLEHVLEDSRDSGSLDVDTFLVLDRMLEFPEQDVDHAMIPRSRVSVFEPESTVAQAREEMYQSHTRFPVINDEHEPMGIVHVLDVLDPNLDPDTPVTELMRKPVIVHELMSLPDAVADIRSAGDKIACVIDEYGGFVGIITLEDLGEEVLGDISDEHEATDSEEITPTAEDVWIADGDTPVDEVIRAVGYELPEGDYETLSGLLLAEHGGLIDEGEEVIVNLEALPEDYVDGDELPERALHAQVLEVERNVPSEIKLTLVEADAEHEEEK</sequence>
<dbReference type="PATRIC" id="fig|1072256.5.peg.1578"/>
<feature type="domain" description="CBS" evidence="12">
    <location>
        <begin position="226"/>
        <end position="284"/>
    </location>
</feature>
<dbReference type="Pfam" id="PF00571">
    <property type="entry name" value="CBS"/>
    <property type="match status" value="2"/>
</dbReference>
<evidence type="ECO:0000313" key="14">
    <source>
        <dbReference type="EMBL" id="AKK11584.1"/>
    </source>
</evidence>
<evidence type="ECO:0000259" key="13">
    <source>
        <dbReference type="PROSITE" id="PS51846"/>
    </source>
</evidence>
<dbReference type="PANTHER" id="PTHR43099:SF6">
    <property type="entry name" value="UPF0053 PROTEIN RV1842C"/>
    <property type="match status" value="1"/>
</dbReference>
<dbReference type="GO" id="GO:0050660">
    <property type="term" value="F:flavin adenine dinucleotide binding"/>
    <property type="evidence" value="ECO:0007669"/>
    <property type="project" value="InterPro"/>
</dbReference>
<comment type="similarity">
    <text evidence="2">Belongs to the UPF0053 family.</text>
</comment>
<keyword evidence="8 10" id="KW-0472">Membrane</keyword>
<name>A0A0G3HE42_9CORY</name>
<feature type="domain" description="CNNM transmembrane" evidence="13">
    <location>
        <begin position="4"/>
        <end position="207"/>
    </location>
</feature>
<feature type="transmembrane region" description="Helical" evidence="11">
    <location>
        <begin position="103"/>
        <end position="124"/>
    </location>
</feature>
<dbReference type="PROSITE" id="PS51371">
    <property type="entry name" value="CBS"/>
    <property type="match status" value="2"/>
</dbReference>
<dbReference type="InterPro" id="IPR000644">
    <property type="entry name" value="CBS_dom"/>
</dbReference>
<dbReference type="SUPFAM" id="SSF56176">
    <property type="entry name" value="FAD-binding/transporter-associated domain-like"/>
    <property type="match status" value="1"/>
</dbReference>
<evidence type="ECO:0000256" key="3">
    <source>
        <dbReference type="ARBA" id="ARBA00022475"/>
    </source>
</evidence>